<dbReference type="AlphaFoldDB" id="A0A5C4S0I9"/>
<dbReference type="Pfam" id="PF00128">
    <property type="entry name" value="Alpha-amylase"/>
    <property type="match status" value="1"/>
</dbReference>
<accession>A0A5C4S0I9</accession>
<proteinExistence type="predicted"/>
<dbReference type="RefSeq" id="WP_139626591.1">
    <property type="nucleotide sequence ID" value="NZ_VDCI01000004.1"/>
</dbReference>
<evidence type="ECO:0000313" key="3">
    <source>
        <dbReference type="Proteomes" id="UP000309544"/>
    </source>
</evidence>
<organism evidence="2 3">
    <name type="scientific">Prosthecochloris vibrioformis</name>
    <name type="common">Chlorobium vibrioforme</name>
    <dbReference type="NCBI Taxonomy" id="1098"/>
    <lineage>
        <taxon>Bacteria</taxon>
        <taxon>Pseudomonadati</taxon>
        <taxon>Chlorobiota</taxon>
        <taxon>Chlorobiia</taxon>
        <taxon>Chlorobiales</taxon>
        <taxon>Chlorobiaceae</taxon>
        <taxon>Prosthecochloris</taxon>
    </lineage>
</organism>
<gene>
    <name evidence="2" type="ORF">FGF68_06500</name>
</gene>
<dbReference type="EMBL" id="VDCI01000004">
    <property type="protein sequence ID" value="TNJ36708.1"/>
    <property type="molecule type" value="Genomic_DNA"/>
</dbReference>
<keyword evidence="3" id="KW-1185">Reference proteome</keyword>
<evidence type="ECO:0000313" key="2">
    <source>
        <dbReference type="EMBL" id="TNJ36708.1"/>
    </source>
</evidence>
<feature type="domain" description="Glycosyl hydrolase family 13 catalytic" evidence="1">
    <location>
        <begin position="55"/>
        <end position="388"/>
    </location>
</feature>
<dbReference type="CDD" id="cd11347">
    <property type="entry name" value="AmyAc_1"/>
    <property type="match status" value="1"/>
</dbReference>
<evidence type="ECO:0000259" key="1">
    <source>
        <dbReference type="SMART" id="SM00642"/>
    </source>
</evidence>
<dbReference type="GO" id="GO:0005975">
    <property type="term" value="P:carbohydrate metabolic process"/>
    <property type="evidence" value="ECO:0007669"/>
    <property type="project" value="InterPro"/>
</dbReference>
<dbReference type="SUPFAM" id="SSF51445">
    <property type="entry name" value="(Trans)glycosidases"/>
    <property type="match status" value="1"/>
</dbReference>
<dbReference type="Gene3D" id="3.20.20.80">
    <property type="entry name" value="Glycosidases"/>
    <property type="match status" value="1"/>
</dbReference>
<dbReference type="PANTHER" id="PTHR47786:SF2">
    <property type="entry name" value="GLYCOSYL HYDROLASE FAMILY 13 CATALYTIC DOMAIN-CONTAINING PROTEIN"/>
    <property type="match status" value="1"/>
</dbReference>
<dbReference type="Proteomes" id="UP000309544">
    <property type="component" value="Unassembled WGS sequence"/>
</dbReference>
<sequence>MFPLVYEINSRVWIRQLSEHFQRPVTLATVPDSEFAFFRRSGFDYVWLMGVWRTSVYSEAIARSHQGLRTTFLELSDYVDPHDIVASPYAIADYRLNPFLGEEEELEVFRQRLQNEGIRLMLDFVPNHMAIDNRWLPDHPEFFVTVSAEEQSVDPESSFEYRHNHFLAHGRDPYFPAWTDTLQLNYAHYGTHDMMTENLVSISRQCDAVRCDVAMLELKSVFDTTWGSLCGSMPEEFWPKAISAVKAEYPDFIFLAESYWNKEWELQQHGFDFTYDKPFYNYLTGHPVQMAKLRGHLEGEWGYQSRLCRFIENHDEARAARKLGPNHLAGALVMLSAPGMHLVHQGQLEGYRSKLPVQLLRQPSEPFNSEQPEIYHRMFTLTAHELFRTGGLETLDVVAPETLHCLGFRRFTDEGAAFVLANFSSTGIEFSFRHEELPEGEFDVFSTHHASKTVVIEREDGMVRIKLSPHEAVVLGHGKFAEN</sequence>
<name>A0A5C4S0I9_PROVB</name>
<protein>
    <submittedName>
        <fullName evidence="2">Alpha-amylase</fullName>
    </submittedName>
</protein>
<dbReference type="PANTHER" id="PTHR47786">
    <property type="entry name" value="ALPHA-1,4-GLUCAN:MALTOSE-1-PHOSPHATE MALTOSYLTRANSFERASE"/>
    <property type="match status" value="1"/>
</dbReference>
<reference evidence="2 3" key="1">
    <citation type="submission" date="2019-05" db="EMBL/GenBank/DDBJ databases">
        <title>Draft Whole-Genome sequence of the green sulfur bacterium Prosthecochloris vibrioformis DSM 260.</title>
        <authorList>
            <person name="Meyer T.E."/>
            <person name="Kyndt J.A."/>
        </authorList>
    </citation>
    <scope>NUCLEOTIDE SEQUENCE [LARGE SCALE GENOMIC DNA]</scope>
    <source>
        <strain evidence="2 3">DSM 260</strain>
    </source>
</reference>
<dbReference type="SMART" id="SM00642">
    <property type="entry name" value="Aamy"/>
    <property type="match status" value="1"/>
</dbReference>
<dbReference type="InterPro" id="IPR017853">
    <property type="entry name" value="GH"/>
</dbReference>
<dbReference type="InterPro" id="IPR006047">
    <property type="entry name" value="GH13_cat_dom"/>
</dbReference>
<comment type="caution">
    <text evidence="2">The sequence shown here is derived from an EMBL/GenBank/DDBJ whole genome shotgun (WGS) entry which is preliminary data.</text>
</comment>